<dbReference type="GO" id="GO:0004630">
    <property type="term" value="F:phospholipase D activity"/>
    <property type="evidence" value="ECO:0007669"/>
    <property type="project" value="UniProtKB-EC"/>
</dbReference>
<evidence type="ECO:0000256" key="6">
    <source>
        <dbReference type="ARBA" id="ARBA00023098"/>
    </source>
</evidence>
<dbReference type="EMBL" id="CAXIEN010000262">
    <property type="protein sequence ID" value="CAL1290309.1"/>
    <property type="molecule type" value="Genomic_DNA"/>
</dbReference>
<protein>
    <recommendedName>
        <fullName evidence="2">phospholipase D</fullName>
        <ecNumber evidence="2">3.1.4.4</ecNumber>
    </recommendedName>
</protein>
<evidence type="ECO:0000256" key="5">
    <source>
        <dbReference type="ARBA" id="ARBA00022963"/>
    </source>
</evidence>
<feature type="domain" description="PLD phosphodiesterase" evidence="7">
    <location>
        <begin position="180"/>
        <end position="207"/>
    </location>
</feature>
<evidence type="ECO:0000256" key="2">
    <source>
        <dbReference type="ARBA" id="ARBA00012027"/>
    </source>
</evidence>
<evidence type="ECO:0000259" key="7">
    <source>
        <dbReference type="PROSITE" id="PS50035"/>
    </source>
</evidence>
<dbReference type="PANTHER" id="PTHR18896">
    <property type="entry name" value="PHOSPHOLIPASE D"/>
    <property type="match status" value="1"/>
</dbReference>
<dbReference type="CDD" id="cd09138">
    <property type="entry name" value="PLDc_vPLD1_2_yPLD_like_1"/>
    <property type="match status" value="1"/>
</dbReference>
<name>A0AAV2B432_9ARAC</name>
<dbReference type="Gene3D" id="3.30.870.10">
    <property type="entry name" value="Endonuclease Chain A"/>
    <property type="match status" value="1"/>
</dbReference>
<reference evidence="8 9" key="1">
    <citation type="submission" date="2024-04" db="EMBL/GenBank/DDBJ databases">
        <authorList>
            <person name="Rising A."/>
            <person name="Reimegard J."/>
            <person name="Sonavane S."/>
            <person name="Akerstrom W."/>
            <person name="Nylinder S."/>
            <person name="Hedman E."/>
            <person name="Kallberg Y."/>
        </authorList>
    </citation>
    <scope>NUCLEOTIDE SEQUENCE [LARGE SCALE GENOMIC DNA]</scope>
</reference>
<sequence>MAALESYLQSVLDVSNFRNLPETLEFLEIGPLAFVDELGPKTKEGFIKRRCNHRDTRFGHFGQFCGLHVCPFWKERIVDGATYFEAVAEVLDKAKEEIYITDWWLTPEIYLKRPTIHGHYWQLDYVLRRKAREGVQIYILLYKELEVALGINSYHTQKKLKKMHKNIKVIRHPEVSKGVLLWAHHEKIVCVDQSYAFVGGLDLCYGRWDDYQHRLSDFGEFEKKLHVLRHPSIPRKESSLLKETRSTSSVPELSSEVEMVKVQQTQPGNPETGHFRSAVRKYQATRTFKDIKKRLSMEAAMDEFQPEVEKLFSALQPSDRRRTIQEMALKALGMDRKFQLWHGKDYANFIFKDLYNLHQPYSGK</sequence>
<dbReference type="PANTHER" id="PTHR18896:SF76">
    <property type="entry name" value="PHOSPHOLIPASE"/>
    <property type="match status" value="1"/>
</dbReference>
<dbReference type="GO" id="GO:0009395">
    <property type="term" value="P:phospholipid catabolic process"/>
    <property type="evidence" value="ECO:0007669"/>
    <property type="project" value="TreeGrafter"/>
</dbReference>
<evidence type="ECO:0000256" key="4">
    <source>
        <dbReference type="ARBA" id="ARBA00022801"/>
    </source>
</evidence>
<comment type="catalytic activity">
    <reaction evidence="1">
        <text>a 1,2-diacyl-sn-glycero-3-phosphocholine + H2O = a 1,2-diacyl-sn-glycero-3-phosphate + choline + H(+)</text>
        <dbReference type="Rhea" id="RHEA:14445"/>
        <dbReference type="ChEBI" id="CHEBI:15354"/>
        <dbReference type="ChEBI" id="CHEBI:15377"/>
        <dbReference type="ChEBI" id="CHEBI:15378"/>
        <dbReference type="ChEBI" id="CHEBI:57643"/>
        <dbReference type="ChEBI" id="CHEBI:58608"/>
        <dbReference type="EC" id="3.1.4.4"/>
    </reaction>
</comment>
<accession>A0AAV2B432</accession>
<keyword evidence="9" id="KW-1185">Reference proteome</keyword>
<evidence type="ECO:0000256" key="3">
    <source>
        <dbReference type="ARBA" id="ARBA00022737"/>
    </source>
</evidence>
<dbReference type="GO" id="GO:0060627">
    <property type="term" value="P:regulation of vesicle-mediated transport"/>
    <property type="evidence" value="ECO:0007669"/>
    <property type="project" value="TreeGrafter"/>
</dbReference>
<dbReference type="Pfam" id="PF00614">
    <property type="entry name" value="PLDc"/>
    <property type="match status" value="1"/>
</dbReference>
<evidence type="ECO:0000256" key="1">
    <source>
        <dbReference type="ARBA" id="ARBA00000798"/>
    </source>
</evidence>
<proteinExistence type="predicted"/>
<evidence type="ECO:0000313" key="9">
    <source>
        <dbReference type="Proteomes" id="UP001497382"/>
    </source>
</evidence>
<keyword evidence="5" id="KW-0442">Lipid degradation</keyword>
<dbReference type="EC" id="3.1.4.4" evidence="2"/>
<dbReference type="AlphaFoldDB" id="A0AAV2B432"/>
<evidence type="ECO:0000313" key="8">
    <source>
        <dbReference type="EMBL" id="CAL1290309.1"/>
    </source>
</evidence>
<dbReference type="InterPro" id="IPR001736">
    <property type="entry name" value="PLipase_D/transphosphatidylase"/>
</dbReference>
<organism evidence="8 9">
    <name type="scientific">Larinioides sclopetarius</name>
    <dbReference type="NCBI Taxonomy" id="280406"/>
    <lineage>
        <taxon>Eukaryota</taxon>
        <taxon>Metazoa</taxon>
        <taxon>Ecdysozoa</taxon>
        <taxon>Arthropoda</taxon>
        <taxon>Chelicerata</taxon>
        <taxon>Arachnida</taxon>
        <taxon>Araneae</taxon>
        <taxon>Araneomorphae</taxon>
        <taxon>Entelegynae</taxon>
        <taxon>Araneoidea</taxon>
        <taxon>Araneidae</taxon>
        <taxon>Larinioides</taxon>
    </lineage>
</organism>
<dbReference type="SUPFAM" id="SSF56024">
    <property type="entry name" value="Phospholipase D/nuclease"/>
    <property type="match status" value="1"/>
</dbReference>
<gene>
    <name evidence="8" type="ORF">LARSCL_LOCUS16402</name>
</gene>
<dbReference type="Proteomes" id="UP001497382">
    <property type="component" value="Unassembled WGS sequence"/>
</dbReference>
<keyword evidence="6" id="KW-0443">Lipid metabolism</keyword>
<dbReference type="InterPro" id="IPR015679">
    <property type="entry name" value="PLipase_D_fam"/>
</dbReference>
<keyword evidence="4" id="KW-0378">Hydrolase</keyword>
<comment type="caution">
    <text evidence="8">The sequence shown here is derived from an EMBL/GenBank/DDBJ whole genome shotgun (WGS) entry which is preliminary data.</text>
</comment>
<dbReference type="SMART" id="SM00155">
    <property type="entry name" value="PLDc"/>
    <property type="match status" value="1"/>
</dbReference>
<keyword evidence="3" id="KW-0677">Repeat</keyword>
<dbReference type="PROSITE" id="PS50035">
    <property type="entry name" value="PLD"/>
    <property type="match status" value="1"/>
</dbReference>